<accession>A0A426RJC8</accession>
<organism evidence="3 4">
    <name type="scientific">Maribacter algicola</name>
    <dbReference type="NCBI Taxonomy" id="2498892"/>
    <lineage>
        <taxon>Bacteria</taxon>
        <taxon>Pseudomonadati</taxon>
        <taxon>Bacteroidota</taxon>
        <taxon>Flavobacteriia</taxon>
        <taxon>Flavobacteriales</taxon>
        <taxon>Flavobacteriaceae</taxon>
        <taxon>Maribacter</taxon>
    </lineage>
</organism>
<dbReference type="PANTHER" id="PTHR31605">
    <property type="entry name" value="GLYCEROL-3-PHOSPHATE O-ACYLTRANSFERASE 1"/>
    <property type="match status" value="1"/>
</dbReference>
<dbReference type="RefSeq" id="WP_125220945.1">
    <property type="nucleotide sequence ID" value="NZ_QUSX01000001.1"/>
</dbReference>
<dbReference type="Pfam" id="PF01553">
    <property type="entry name" value="Acyltransferase"/>
    <property type="match status" value="1"/>
</dbReference>
<dbReference type="GO" id="GO:0004366">
    <property type="term" value="F:glycerol-3-phosphate O-acyltransferase activity"/>
    <property type="evidence" value="ECO:0007669"/>
    <property type="project" value="TreeGrafter"/>
</dbReference>
<sequence>MKNFLYNLVKVYIKTGLHSYHKKIEVFGLERVPTDKPVLFLPNHQSALMDVLLIAVDCNRKPYFLTRADVFGKPLLNKLFKFFQMIPVYRIRDGRRSLSKNEYVFDTCSEILGRSQALVMFPEANHNLKRRVRTLSKGFTRIVFRTLQQNPGIDLQIVPVGLNYSDATSFPDSVSVYYGKPISAGSLYDQAAIQESEKRTKTAVSNALKKLTTHIDSEEDYDQIISYLESKNLSFLMPATINENIASFEKDNHEIGIANESKNRFNFFKFILSLINLPIWLVWKFLVKPQVWEAEFTGTLRYATAQVGFTIYFSLLFAVTTILVNYKMALALVIGIFLLNRLLVKWA</sequence>
<dbReference type="CDD" id="cd07992">
    <property type="entry name" value="LPLAT_AAK14816-like"/>
    <property type="match status" value="1"/>
</dbReference>
<evidence type="ECO:0000313" key="4">
    <source>
        <dbReference type="Proteomes" id="UP000286990"/>
    </source>
</evidence>
<feature type="transmembrane region" description="Helical" evidence="1">
    <location>
        <begin position="267"/>
        <end position="287"/>
    </location>
</feature>
<keyword evidence="1" id="KW-0812">Transmembrane</keyword>
<feature type="domain" description="Phospholipid/glycerol acyltransferase" evidence="2">
    <location>
        <begin position="38"/>
        <end position="165"/>
    </location>
</feature>
<keyword evidence="1" id="KW-1133">Transmembrane helix</keyword>
<dbReference type="EMBL" id="QUSX01000001">
    <property type="protein sequence ID" value="RRQ49105.1"/>
    <property type="molecule type" value="Genomic_DNA"/>
</dbReference>
<feature type="transmembrane region" description="Helical" evidence="1">
    <location>
        <begin position="299"/>
        <end position="320"/>
    </location>
</feature>
<evidence type="ECO:0000256" key="1">
    <source>
        <dbReference type="SAM" id="Phobius"/>
    </source>
</evidence>
<evidence type="ECO:0000259" key="2">
    <source>
        <dbReference type="SMART" id="SM00563"/>
    </source>
</evidence>
<name>A0A426RJC8_9FLAO</name>
<evidence type="ECO:0000313" key="3">
    <source>
        <dbReference type="EMBL" id="RRQ49105.1"/>
    </source>
</evidence>
<dbReference type="AlphaFoldDB" id="A0A426RJC8"/>
<dbReference type="GO" id="GO:0016287">
    <property type="term" value="F:glycerone-phosphate O-acyltransferase activity"/>
    <property type="evidence" value="ECO:0007669"/>
    <property type="project" value="TreeGrafter"/>
</dbReference>
<protein>
    <submittedName>
        <fullName evidence="3">Glycerol acyltransferase</fullName>
    </submittedName>
</protein>
<keyword evidence="3" id="KW-0012">Acyltransferase</keyword>
<dbReference type="SUPFAM" id="SSF69593">
    <property type="entry name" value="Glycerol-3-phosphate (1)-acyltransferase"/>
    <property type="match status" value="1"/>
</dbReference>
<dbReference type="OrthoDB" id="9806008at2"/>
<dbReference type="GO" id="GO:0008654">
    <property type="term" value="P:phospholipid biosynthetic process"/>
    <property type="evidence" value="ECO:0007669"/>
    <property type="project" value="TreeGrafter"/>
</dbReference>
<keyword evidence="3" id="KW-0808">Transferase</keyword>
<proteinExistence type="predicted"/>
<dbReference type="PANTHER" id="PTHR31605:SF0">
    <property type="entry name" value="GLYCEROL-3-PHOSPHATE O-ACYLTRANSFERASE 1"/>
    <property type="match status" value="1"/>
</dbReference>
<gene>
    <name evidence="3" type="ORF">DZC72_00260</name>
</gene>
<dbReference type="InterPro" id="IPR052744">
    <property type="entry name" value="GPAT/DAPAT"/>
</dbReference>
<keyword evidence="4" id="KW-1185">Reference proteome</keyword>
<dbReference type="InterPro" id="IPR002123">
    <property type="entry name" value="Plipid/glycerol_acylTrfase"/>
</dbReference>
<comment type="caution">
    <text evidence="3">The sequence shown here is derived from an EMBL/GenBank/DDBJ whole genome shotgun (WGS) entry which is preliminary data.</text>
</comment>
<keyword evidence="1" id="KW-0472">Membrane</keyword>
<reference evidence="4" key="1">
    <citation type="submission" date="2018-12" db="EMBL/GenBank/DDBJ databases">
        <title>Maribacter lutimaris sp. nov., isolated from marine sediment.</title>
        <authorList>
            <person name="Kim K.K."/>
        </authorList>
    </citation>
    <scope>NUCLEOTIDE SEQUENCE [LARGE SCALE GENOMIC DNA]</scope>
    <source>
        <strain evidence="4">PoM-212</strain>
    </source>
</reference>
<dbReference type="Proteomes" id="UP000286990">
    <property type="component" value="Unassembled WGS sequence"/>
</dbReference>
<dbReference type="SMART" id="SM00563">
    <property type="entry name" value="PlsC"/>
    <property type="match status" value="1"/>
</dbReference>